<name>A0A822XQR2_NELNU</name>
<dbReference type="Proteomes" id="UP000607653">
    <property type="component" value="Unassembled WGS sequence"/>
</dbReference>
<comment type="caution">
    <text evidence="1">The sequence shown here is derived from an EMBL/GenBank/DDBJ whole genome shotgun (WGS) entry which is preliminary data.</text>
</comment>
<gene>
    <name evidence="1" type="ORF">HUJ06_022538</name>
</gene>
<accession>A0A822XQR2</accession>
<dbReference type="AlphaFoldDB" id="A0A822XQR2"/>
<dbReference type="EMBL" id="DUZY01000001">
    <property type="protein sequence ID" value="DAD21075.1"/>
    <property type="molecule type" value="Genomic_DNA"/>
</dbReference>
<proteinExistence type="predicted"/>
<evidence type="ECO:0000313" key="1">
    <source>
        <dbReference type="EMBL" id="DAD21075.1"/>
    </source>
</evidence>
<organism evidence="1 2">
    <name type="scientific">Nelumbo nucifera</name>
    <name type="common">Sacred lotus</name>
    <dbReference type="NCBI Taxonomy" id="4432"/>
    <lineage>
        <taxon>Eukaryota</taxon>
        <taxon>Viridiplantae</taxon>
        <taxon>Streptophyta</taxon>
        <taxon>Embryophyta</taxon>
        <taxon>Tracheophyta</taxon>
        <taxon>Spermatophyta</taxon>
        <taxon>Magnoliopsida</taxon>
        <taxon>Proteales</taxon>
        <taxon>Nelumbonaceae</taxon>
        <taxon>Nelumbo</taxon>
    </lineage>
</organism>
<protein>
    <submittedName>
        <fullName evidence="1">Uncharacterized protein</fullName>
    </submittedName>
</protein>
<reference evidence="1 2" key="1">
    <citation type="journal article" date="2020" name="Mol. Biol. Evol.">
        <title>Distinct Expression and Methylation Patterns for Genes with Different Fates following a Single Whole-Genome Duplication in Flowering Plants.</title>
        <authorList>
            <person name="Shi T."/>
            <person name="Rahmani R.S."/>
            <person name="Gugger P.F."/>
            <person name="Wang M."/>
            <person name="Li H."/>
            <person name="Zhang Y."/>
            <person name="Li Z."/>
            <person name="Wang Q."/>
            <person name="Van de Peer Y."/>
            <person name="Marchal K."/>
            <person name="Chen J."/>
        </authorList>
    </citation>
    <scope>NUCLEOTIDE SEQUENCE [LARGE SCALE GENOMIC DNA]</scope>
    <source>
        <tissue evidence="1">Leaf</tissue>
    </source>
</reference>
<evidence type="ECO:0000313" key="2">
    <source>
        <dbReference type="Proteomes" id="UP000607653"/>
    </source>
</evidence>
<keyword evidence="2" id="KW-1185">Reference proteome</keyword>
<sequence>MVSSLINFHLVLYVQYHFSDDCNEVISLTYLQNTWNDMQV</sequence>